<dbReference type="GO" id="GO:0005886">
    <property type="term" value="C:plasma membrane"/>
    <property type="evidence" value="ECO:0007669"/>
    <property type="project" value="UniProtKB-SubCell"/>
</dbReference>
<feature type="domain" description="ABC transmembrane type-1" evidence="8">
    <location>
        <begin position="102"/>
        <end position="291"/>
    </location>
</feature>
<comment type="caution">
    <text evidence="9">The sequence shown here is derived from an EMBL/GenBank/DDBJ whole genome shotgun (WGS) entry which is preliminary data.</text>
</comment>
<dbReference type="RefSeq" id="WP_038091334.1">
    <property type="nucleotide sequence ID" value="NZ_JMIR01000028.1"/>
</dbReference>
<feature type="transmembrane region" description="Helical" evidence="7">
    <location>
        <begin position="269"/>
        <end position="290"/>
    </location>
</feature>
<dbReference type="Gene3D" id="1.10.3720.10">
    <property type="entry name" value="MetI-like"/>
    <property type="match status" value="1"/>
</dbReference>
<dbReference type="CDD" id="cd06261">
    <property type="entry name" value="TM_PBP2"/>
    <property type="match status" value="1"/>
</dbReference>
<dbReference type="AlphaFoldDB" id="A0A074LIN0"/>
<sequence>MQTVTQDKFKPVVKTGNNERVVRQSLSYWADAWRRLKKNKLAMFGLIVLAALTILALIGPFLQPYDYQTQDYAARNFAPSGSHWFGTDDLGRDQWVRVWWGVRISLFIGIIAAVLDFTIGVLYGGISAYFGGRVDDIMQRIIEIIYGLPFMIIVILLMMVMGPGIFSIIIALAATGWVGMARLVRGQMLSLKEQEYVLAARTLGASSWRIILRHLVPNALGIIIINVTFTVPGAIFAESFLSFIGLGIKPPMASLGSLVSDGVAVMRNFPWRLLCPSIVFSLIMLSFNLLGDGLRDALDPRLRK</sequence>
<comment type="subcellular location">
    <subcellularLocation>
        <location evidence="1 7">Cell membrane</location>
        <topology evidence="1 7">Multi-pass membrane protein</topology>
    </subcellularLocation>
</comment>
<dbReference type="Pfam" id="PF12911">
    <property type="entry name" value="OppC_N"/>
    <property type="match status" value="1"/>
</dbReference>
<evidence type="ECO:0000256" key="6">
    <source>
        <dbReference type="ARBA" id="ARBA00023136"/>
    </source>
</evidence>
<evidence type="ECO:0000313" key="9">
    <source>
        <dbReference type="EMBL" id="KEO82061.1"/>
    </source>
</evidence>
<feature type="transmembrane region" description="Helical" evidence="7">
    <location>
        <begin position="104"/>
        <end position="129"/>
    </location>
</feature>
<reference evidence="9 10" key="1">
    <citation type="journal article" date="2013" name="Int. J. Syst. Evol. Microbiol.">
        <title>Tumebacillus flagellatus sp. nov., an alpha-amylase/pullulanase-producing bacterium isolated from cassava wastewater.</title>
        <authorList>
            <person name="Wang Q."/>
            <person name="Xie N."/>
            <person name="Qin Y."/>
            <person name="Shen N."/>
            <person name="Zhu J."/>
            <person name="Mi H."/>
            <person name="Huang R."/>
        </authorList>
    </citation>
    <scope>NUCLEOTIDE SEQUENCE [LARGE SCALE GENOMIC DNA]</scope>
    <source>
        <strain evidence="9 10">GST4</strain>
    </source>
</reference>
<dbReference type="OrthoDB" id="2514at2"/>
<feature type="transmembrane region" description="Helical" evidence="7">
    <location>
        <begin position="41"/>
        <end position="62"/>
    </location>
</feature>
<dbReference type="Pfam" id="PF00528">
    <property type="entry name" value="BPD_transp_1"/>
    <property type="match status" value="1"/>
</dbReference>
<dbReference type="InterPro" id="IPR050366">
    <property type="entry name" value="BP-dependent_transpt_permease"/>
</dbReference>
<protein>
    <submittedName>
        <fullName evidence="9">Diguanylate cyclase</fullName>
    </submittedName>
</protein>
<gene>
    <name evidence="9" type="ORF">EL26_17275</name>
</gene>
<name>A0A074LIN0_9BACL</name>
<dbReference type="GO" id="GO:0055085">
    <property type="term" value="P:transmembrane transport"/>
    <property type="evidence" value="ECO:0007669"/>
    <property type="project" value="InterPro"/>
</dbReference>
<keyword evidence="6 7" id="KW-0472">Membrane</keyword>
<evidence type="ECO:0000256" key="3">
    <source>
        <dbReference type="ARBA" id="ARBA00022475"/>
    </source>
</evidence>
<dbReference type="Proteomes" id="UP000027931">
    <property type="component" value="Unassembled WGS sequence"/>
</dbReference>
<dbReference type="eggNOG" id="COG1173">
    <property type="taxonomic scope" value="Bacteria"/>
</dbReference>
<feature type="transmembrane region" description="Helical" evidence="7">
    <location>
        <begin position="165"/>
        <end position="184"/>
    </location>
</feature>
<keyword evidence="5 7" id="KW-1133">Transmembrane helix</keyword>
<evidence type="ECO:0000259" key="8">
    <source>
        <dbReference type="PROSITE" id="PS50928"/>
    </source>
</evidence>
<evidence type="ECO:0000256" key="5">
    <source>
        <dbReference type="ARBA" id="ARBA00022989"/>
    </source>
</evidence>
<keyword evidence="10" id="KW-1185">Reference proteome</keyword>
<keyword evidence="3" id="KW-1003">Cell membrane</keyword>
<dbReference type="PANTHER" id="PTHR43386:SF22">
    <property type="entry name" value="OLIGOPEPTIDE TRANSPORT SYSTEM PERMEASE PROTEIN OPPC"/>
    <property type="match status" value="1"/>
</dbReference>
<dbReference type="InterPro" id="IPR000515">
    <property type="entry name" value="MetI-like"/>
</dbReference>
<organism evidence="9 10">
    <name type="scientific">Tumebacillus flagellatus</name>
    <dbReference type="NCBI Taxonomy" id="1157490"/>
    <lineage>
        <taxon>Bacteria</taxon>
        <taxon>Bacillati</taxon>
        <taxon>Bacillota</taxon>
        <taxon>Bacilli</taxon>
        <taxon>Bacillales</taxon>
        <taxon>Alicyclobacillaceae</taxon>
        <taxon>Tumebacillus</taxon>
    </lineage>
</organism>
<accession>A0A074LIN0</accession>
<feature type="transmembrane region" description="Helical" evidence="7">
    <location>
        <begin position="222"/>
        <end position="248"/>
    </location>
</feature>
<evidence type="ECO:0000256" key="2">
    <source>
        <dbReference type="ARBA" id="ARBA00022448"/>
    </source>
</evidence>
<feature type="transmembrane region" description="Helical" evidence="7">
    <location>
        <begin position="141"/>
        <end position="159"/>
    </location>
</feature>
<evidence type="ECO:0000256" key="1">
    <source>
        <dbReference type="ARBA" id="ARBA00004651"/>
    </source>
</evidence>
<evidence type="ECO:0000256" key="4">
    <source>
        <dbReference type="ARBA" id="ARBA00022692"/>
    </source>
</evidence>
<comment type="similarity">
    <text evidence="7">Belongs to the binding-protein-dependent transport system permease family.</text>
</comment>
<dbReference type="SUPFAM" id="SSF161098">
    <property type="entry name" value="MetI-like"/>
    <property type="match status" value="1"/>
</dbReference>
<dbReference type="EMBL" id="JMIR01000028">
    <property type="protein sequence ID" value="KEO82061.1"/>
    <property type="molecule type" value="Genomic_DNA"/>
</dbReference>
<dbReference type="InterPro" id="IPR035906">
    <property type="entry name" value="MetI-like_sf"/>
</dbReference>
<dbReference type="PANTHER" id="PTHR43386">
    <property type="entry name" value="OLIGOPEPTIDE TRANSPORT SYSTEM PERMEASE PROTEIN APPC"/>
    <property type="match status" value="1"/>
</dbReference>
<dbReference type="InterPro" id="IPR025966">
    <property type="entry name" value="OppC_N"/>
</dbReference>
<evidence type="ECO:0000313" key="10">
    <source>
        <dbReference type="Proteomes" id="UP000027931"/>
    </source>
</evidence>
<dbReference type="STRING" id="1157490.EL26_17275"/>
<keyword evidence="2 7" id="KW-0813">Transport</keyword>
<proteinExistence type="inferred from homology"/>
<evidence type="ECO:0000256" key="7">
    <source>
        <dbReference type="RuleBase" id="RU363032"/>
    </source>
</evidence>
<keyword evidence="4 7" id="KW-0812">Transmembrane</keyword>
<dbReference type="PROSITE" id="PS50928">
    <property type="entry name" value="ABC_TM1"/>
    <property type="match status" value="1"/>
</dbReference>